<dbReference type="PANTHER" id="PTHR47843:SF2">
    <property type="entry name" value="BTB DOMAIN-CONTAINING PROTEIN"/>
    <property type="match status" value="1"/>
</dbReference>
<dbReference type="Pfam" id="PF00651">
    <property type="entry name" value="BTB"/>
    <property type="match status" value="1"/>
</dbReference>
<sequence>MAAALEDHRSDKDSVRDYADNIIKVNVGEPKTAFPVHEKILRQHSEYSEAALKDEWQEGQQKEISLPDQADGHFSRFLEWLYTRRIACKLPDGVARHVNLAKLYVLGERLLATGL</sequence>
<gene>
    <name evidence="2" type="ORF">EJ03DRAFT_375711</name>
</gene>
<reference evidence="2" key="1">
    <citation type="journal article" date="2020" name="Stud. Mycol.">
        <title>101 Dothideomycetes genomes: a test case for predicting lifestyles and emergence of pathogens.</title>
        <authorList>
            <person name="Haridas S."/>
            <person name="Albert R."/>
            <person name="Binder M."/>
            <person name="Bloem J."/>
            <person name="Labutti K."/>
            <person name="Salamov A."/>
            <person name="Andreopoulos B."/>
            <person name="Baker S."/>
            <person name="Barry K."/>
            <person name="Bills G."/>
            <person name="Bluhm B."/>
            <person name="Cannon C."/>
            <person name="Castanera R."/>
            <person name="Culley D."/>
            <person name="Daum C."/>
            <person name="Ezra D."/>
            <person name="Gonzalez J."/>
            <person name="Henrissat B."/>
            <person name="Kuo A."/>
            <person name="Liang C."/>
            <person name="Lipzen A."/>
            <person name="Lutzoni F."/>
            <person name="Magnuson J."/>
            <person name="Mondo S."/>
            <person name="Nolan M."/>
            <person name="Ohm R."/>
            <person name="Pangilinan J."/>
            <person name="Park H.-J."/>
            <person name="Ramirez L."/>
            <person name="Alfaro M."/>
            <person name="Sun H."/>
            <person name="Tritt A."/>
            <person name="Yoshinaga Y."/>
            <person name="Zwiers L.-H."/>
            <person name="Turgeon B."/>
            <person name="Goodwin S."/>
            <person name="Spatafora J."/>
            <person name="Crous P."/>
            <person name="Grigoriev I."/>
        </authorList>
    </citation>
    <scope>NUCLEOTIDE SEQUENCE</scope>
    <source>
        <strain evidence="2">CBS 116005</strain>
    </source>
</reference>
<dbReference type="PROSITE" id="PS50097">
    <property type="entry name" value="BTB"/>
    <property type="match status" value="1"/>
</dbReference>
<organism evidence="2 3">
    <name type="scientific">Teratosphaeria nubilosa</name>
    <dbReference type="NCBI Taxonomy" id="161662"/>
    <lineage>
        <taxon>Eukaryota</taxon>
        <taxon>Fungi</taxon>
        <taxon>Dikarya</taxon>
        <taxon>Ascomycota</taxon>
        <taxon>Pezizomycotina</taxon>
        <taxon>Dothideomycetes</taxon>
        <taxon>Dothideomycetidae</taxon>
        <taxon>Mycosphaerellales</taxon>
        <taxon>Teratosphaeriaceae</taxon>
        <taxon>Teratosphaeria</taxon>
    </lineage>
</organism>
<protein>
    <recommendedName>
        <fullName evidence="1">BTB domain-containing protein</fullName>
    </recommendedName>
</protein>
<dbReference type="InterPro" id="IPR000210">
    <property type="entry name" value="BTB/POZ_dom"/>
</dbReference>
<evidence type="ECO:0000313" key="3">
    <source>
        <dbReference type="Proteomes" id="UP000799436"/>
    </source>
</evidence>
<dbReference type="InterPro" id="IPR011333">
    <property type="entry name" value="SKP1/BTB/POZ_sf"/>
</dbReference>
<evidence type="ECO:0000259" key="1">
    <source>
        <dbReference type="PROSITE" id="PS50097"/>
    </source>
</evidence>
<keyword evidence="3" id="KW-1185">Reference proteome</keyword>
<name>A0A6G1L6E3_9PEZI</name>
<accession>A0A6G1L6E3</accession>
<dbReference type="SUPFAM" id="SSF54695">
    <property type="entry name" value="POZ domain"/>
    <property type="match status" value="1"/>
</dbReference>
<evidence type="ECO:0000313" key="2">
    <source>
        <dbReference type="EMBL" id="KAF2767998.1"/>
    </source>
</evidence>
<dbReference type="Gene3D" id="3.30.710.10">
    <property type="entry name" value="Potassium Channel Kv1.1, Chain A"/>
    <property type="match status" value="1"/>
</dbReference>
<dbReference type="Proteomes" id="UP000799436">
    <property type="component" value="Unassembled WGS sequence"/>
</dbReference>
<feature type="domain" description="BTB" evidence="1">
    <location>
        <begin position="19"/>
        <end position="90"/>
    </location>
</feature>
<proteinExistence type="predicted"/>
<dbReference type="EMBL" id="ML995849">
    <property type="protein sequence ID" value="KAF2767998.1"/>
    <property type="molecule type" value="Genomic_DNA"/>
</dbReference>
<dbReference type="OrthoDB" id="194443at2759"/>
<dbReference type="AlphaFoldDB" id="A0A6G1L6E3"/>
<dbReference type="PANTHER" id="PTHR47843">
    <property type="entry name" value="BTB DOMAIN-CONTAINING PROTEIN-RELATED"/>
    <property type="match status" value="1"/>
</dbReference>
<dbReference type="CDD" id="cd18186">
    <property type="entry name" value="BTB_POZ_ZBTB_KLHL-like"/>
    <property type="match status" value="1"/>
</dbReference>